<evidence type="ECO:0000313" key="2">
    <source>
        <dbReference type="EMBL" id="EEF41026.1"/>
    </source>
</evidence>
<proteinExistence type="predicted"/>
<dbReference type="EMBL" id="EQ973876">
    <property type="protein sequence ID" value="EEF41026.1"/>
    <property type="molecule type" value="Genomic_DNA"/>
</dbReference>
<dbReference type="AlphaFoldDB" id="B9S5T9"/>
<protein>
    <submittedName>
        <fullName evidence="2">Uncharacterized protein</fullName>
    </submittedName>
</protein>
<accession>B9S5T9</accession>
<evidence type="ECO:0000256" key="1">
    <source>
        <dbReference type="SAM" id="MobiDB-lite"/>
    </source>
</evidence>
<evidence type="ECO:0000313" key="3">
    <source>
        <dbReference type="Proteomes" id="UP000008311"/>
    </source>
</evidence>
<feature type="region of interest" description="Disordered" evidence="1">
    <location>
        <begin position="76"/>
        <end position="95"/>
    </location>
</feature>
<dbReference type="Proteomes" id="UP000008311">
    <property type="component" value="Unassembled WGS sequence"/>
</dbReference>
<gene>
    <name evidence="2" type="ORF">RCOM_0654570</name>
</gene>
<dbReference type="InParanoid" id="B9S5T9"/>
<name>B9S5T9_RICCO</name>
<organism evidence="2 3">
    <name type="scientific">Ricinus communis</name>
    <name type="common">Castor bean</name>
    <dbReference type="NCBI Taxonomy" id="3988"/>
    <lineage>
        <taxon>Eukaryota</taxon>
        <taxon>Viridiplantae</taxon>
        <taxon>Streptophyta</taxon>
        <taxon>Embryophyta</taxon>
        <taxon>Tracheophyta</taxon>
        <taxon>Spermatophyta</taxon>
        <taxon>Magnoliopsida</taxon>
        <taxon>eudicotyledons</taxon>
        <taxon>Gunneridae</taxon>
        <taxon>Pentapetalae</taxon>
        <taxon>rosids</taxon>
        <taxon>fabids</taxon>
        <taxon>Malpighiales</taxon>
        <taxon>Euphorbiaceae</taxon>
        <taxon>Acalyphoideae</taxon>
        <taxon>Acalypheae</taxon>
        <taxon>Ricinus</taxon>
    </lineage>
</organism>
<reference evidence="3" key="1">
    <citation type="journal article" date="2010" name="Nat. Biotechnol.">
        <title>Draft genome sequence of the oilseed species Ricinus communis.</title>
        <authorList>
            <person name="Chan A.P."/>
            <person name="Crabtree J."/>
            <person name="Zhao Q."/>
            <person name="Lorenzi H."/>
            <person name="Orvis J."/>
            <person name="Puiu D."/>
            <person name="Melake-Berhan A."/>
            <person name="Jones K.M."/>
            <person name="Redman J."/>
            <person name="Chen G."/>
            <person name="Cahoon E.B."/>
            <person name="Gedil M."/>
            <person name="Stanke M."/>
            <person name="Haas B.J."/>
            <person name="Wortman J.R."/>
            <person name="Fraser-Liggett C.M."/>
            <person name="Ravel J."/>
            <person name="Rabinowicz P.D."/>
        </authorList>
    </citation>
    <scope>NUCLEOTIDE SEQUENCE [LARGE SCALE GENOMIC DNA]</scope>
    <source>
        <strain evidence="3">cv. Hale</strain>
    </source>
</reference>
<keyword evidence="3" id="KW-1185">Reference proteome</keyword>
<sequence>MEDNVAADNNIGQESIEILDNIKKKSVDKVVVVLKKMASAVVKFGEAMLEAGRVEPGNDILKNTFNSVSEMYNNLTSSQKEKPIASRNQDQDDDFFSDPDFFEVVAELKMQF</sequence>